<reference evidence="1" key="1">
    <citation type="journal article" date="2021" name="Genome Biol. Evol.">
        <title>A High-Quality Reference Genome for a Parasitic Bivalve with Doubly Uniparental Inheritance (Bivalvia: Unionida).</title>
        <authorList>
            <person name="Smith C.H."/>
        </authorList>
    </citation>
    <scope>NUCLEOTIDE SEQUENCE</scope>
    <source>
        <strain evidence="1">CHS0354</strain>
    </source>
</reference>
<evidence type="ECO:0000313" key="2">
    <source>
        <dbReference type="Proteomes" id="UP001195483"/>
    </source>
</evidence>
<reference evidence="1" key="2">
    <citation type="journal article" date="2021" name="Genome Biol. Evol.">
        <title>Developing a high-quality reference genome for a parasitic bivalve with doubly uniparental inheritance (Bivalvia: Unionida).</title>
        <authorList>
            <person name="Smith C.H."/>
        </authorList>
    </citation>
    <scope>NUCLEOTIDE SEQUENCE</scope>
    <source>
        <strain evidence="1">CHS0354</strain>
        <tissue evidence="1">Mantle</tissue>
    </source>
</reference>
<dbReference type="EMBL" id="JAEAOA010002336">
    <property type="protein sequence ID" value="KAK3601224.1"/>
    <property type="molecule type" value="Genomic_DNA"/>
</dbReference>
<sequence length="120" mass="13507">MDSEIYDDSVVLQAIDGRTVQAVIGRNVSFTFSNITTTDDIFIRHNTSLFLSVWPAQNVRIFHKEPERVRASVDTSLDTRITVTVCLLNITRIDSGIYTVAKQLNSDEFIDCVLLQVNGK</sequence>
<protein>
    <submittedName>
        <fullName evidence="1">Uncharacterized protein</fullName>
    </submittedName>
</protein>
<gene>
    <name evidence="1" type="ORF">CHS0354_040407</name>
</gene>
<organism evidence="1 2">
    <name type="scientific">Potamilus streckersoni</name>
    <dbReference type="NCBI Taxonomy" id="2493646"/>
    <lineage>
        <taxon>Eukaryota</taxon>
        <taxon>Metazoa</taxon>
        <taxon>Spiralia</taxon>
        <taxon>Lophotrochozoa</taxon>
        <taxon>Mollusca</taxon>
        <taxon>Bivalvia</taxon>
        <taxon>Autobranchia</taxon>
        <taxon>Heteroconchia</taxon>
        <taxon>Palaeoheterodonta</taxon>
        <taxon>Unionida</taxon>
        <taxon>Unionoidea</taxon>
        <taxon>Unionidae</taxon>
        <taxon>Ambleminae</taxon>
        <taxon>Lampsilini</taxon>
        <taxon>Potamilus</taxon>
    </lineage>
</organism>
<evidence type="ECO:0000313" key="1">
    <source>
        <dbReference type="EMBL" id="KAK3601224.1"/>
    </source>
</evidence>
<reference evidence="1" key="3">
    <citation type="submission" date="2023-05" db="EMBL/GenBank/DDBJ databases">
        <authorList>
            <person name="Smith C.H."/>
        </authorList>
    </citation>
    <scope>NUCLEOTIDE SEQUENCE</scope>
    <source>
        <strain evidence="1">CHS0354</strain>
        <tissue evidence="1">Mantle</tissue>
    </source>
</reference>
<keyword evidence="2" id="KW-1185">Reference proteome</keyword>
<dbReference type="Proteomes" id="UP001195483">
    <property type="component" value="Unassembled WGS sequence"/>
</dbReference>
<dbReference type="AlphaFoldDB" id="A0AAE0T024"/>
<accession>A0AAE0T024</accession>
<proteinExistence type="predicted"/>
<name>A0AAE0T024_9BIVA</name>
<comment type="caution">
    <text evidence="1">The sequence shown here is derived from an EMBL/GenBank/DDBJ whole genome shotgun (WGS) entry which is preliminary data.</text>
</comment>